<evidence type="ECO:0000313" key="3">
    <source>
        <dbReference type="WBParaSite" id="Csp11.Scaffold630.g16977.t1"/>
    </source>
</evidence>
<dbReference type="Proteomes" id="UP000095282">
    <property type="component" value="Unplaced"/>
</dbReference>
<feature type="transmembrane region" description="Helical" evidence="1">
    <location>
        <begin position="176"/>
        <end position="200"/>
    </location>
</feature>
<dbReference type="STRING" id="1561998.A0A1I7UKW4"/>
<accession>A0A1I7UKW4</accession>
<dbReference type="PANTHER" id="PTHR45830">
    <property type="entry name" value="SERPENTINE RECEPTOR, CLASS I"/>
    <property type="match status" value="1"/>
</dbReference>
<dbReference type="eggNOG" id="KOG3585">
    <property type="taxonomic scope" value="Eukaryota"/>
</dbReference>
<keyword evidence="1" id="KW-0472">Membrane</keyword>
<dbReference type="Pfam" id="PF10327">
    <property type="entry name" value="7TM_GPCR_Sri"/>
    <property type="match status" value="1"/>
</dbReference>
<keyword evidence="1" id="KW-1133">Transmembrane helix</keyword>
<dbReference type="AlphaFoldDB" id="A0A1I7UKW4"/>
<name>A0A1I7UKW4_9PELO</name>
<proteinExistence type="predicted"/>
<protein>
    <submittedName>
        <fullName evidence="3">G_PROTEIN_RECEP_F1_2 domain-containing protein</fullName>
    </submittedName>
</protein>
<feature type="transmembrane region" description="Helical" evidence="1">
    <location>
        <begin position="138"/>
        <end position="164"/>
    </location>
</feature>
<evidence type="ECO:0000256" key="1">
    <source>
        <dbReference type="SAM" id="Phobius"/>
    </source>
</evidence>
<keyword evidence="1" id="KW-0812">Transmembrane</keyword>
<feature type="transmembrane region" description="Helical" evidence="1">
    <location>
        <begin position="31"/>
        <end position="56"/>
    </location>
</feature>
<dbReference type="PANTHER" id="PTHR45830:SF15">
    <property type="entry name" value="SERPENTINE RECEPTOR, CLASS I"/>
    <property type="match status" value="1"/>
</dbReference>
<sequence>MVSMMECLTLCFVRKHQGIAQIMNRHVINPLVISLITLSTASGTILSLVTFMMSGIGRDQQMEFVRENYPTYYQDFSTLRNFAIYEFNFTFKLIAVGSFFAVSLFSIFFFFLIFDIFDLLRGVKKQISARNFQRHRAAVVSLVAQLVTSSLCLMPPIGLVIAIISHYEHSQAIVRILLAIFALHSTINAVVLIISTPAYWNLFQK</sequence>
<organism evidence="2 3">
    <name type="scientific">Caenorhabditis tropicalis</name>
    <dbReference type="NCBI Taxonomy" id="1561998"/>
    <lineage>
        <taxon>Eukaryota</taxon>
        <taxon>Metazoa</taxon>
        <taxon>Ecdysozoa</taxon>
        <taxon>Nematoda</taxon>
        <taxon>Chromadorea</taxon>
        <taxon>Rhabditida</taxon>
        <taxon>Rhabditina</taxon>
        <taxon>Rhabditomorpha</taxon>
        <taxon>Rhabditoidea</taxon>
        <taxon>Rhabditidae</taxon>
        <taxon>Peloderinae</taxon>
        <taxon>Caenorhabditis</taxon>
    </lineage>
</organism>
<feature type="transmembrane region" description="Helical" evidence="1">
    <location>
        <begin position="93"/>
        <end position="117"/>
    </location>
</feature>
<keyword evidence="2" id="KW-1185">Reference proteome</keyword>
<reference evidence="3" key="1">
    <citation type="submission" date="2016-11" db="UniProtKB">
        <authorList>
            <consortium name="WormBaseParasite"/>
        </authorList>
    </citation>
    <scope>IDENTIFICATION</scope>
</reference>
<evidence type="ECO:0000313" key="2">
    <source>
        <dbReference type="Proteomes" id="UP000095282"/>
    </source>
</evidence>
<dbReference type="InterPro" id="IPR019429">
    <property type="entry name" value="7TM_GPCR_serpentine_rcpt_Sri"/>
</dbReference>
<dbReference type="WBParaSite" id="Csp11.Scaffold630.g16977.t1">
    <property type="protein sequence ID" value="Csp11.Scaffold630.g16977.t1"/>
    <property type="gene ID" value="Csp11.Scaffold630.g16977"/>
</dbReference>